<proteinExistence type="predicted"/>
<dbReference type="PANTHER" id="PTHR42734:SF19">
    <property type="entry name" value="IRON COMPOUNDS ABC TRANSPORTER, ATP-BINDING PROTEIN"/>
    <property type="match status" value="1"/>
</dbReference>
<dbReference type="Pfam" id="PF00005">
    <property type="entry name" value="ABC_tran"/>
    <property type="match status" value="1"/>
</dbReference>
<keyword evidence="3" id="KW-0067">ATP-binding</keyword>
<dbReference type="PROSITE" id="PS50893">
    <property type="entry name" value="ABC_TRANSPORTER_2"/>
    <property type="match status" value="1"/>
</dbReference>
<dbReference type="InterPro" id="IPR003439">
    <property type="entry name" value="ABC_transporter-like_ATP-bd"/>
</dbReference>
<dbReference type="InterPro" id="IPR003593">
    <property type="entry name" value="AAA+_ATPase"/>
</dbReference>
<keyword evidence="1" id="KW-0813">Transport</keyword>
<evidence type="ECO:0000259" key="5">
    <source>
        <dbReference type="PROSITE" id="PS50893"/>
    </source>
</evidence>
<evidence type="ECO:0000313" key="6">
    <source>
        <dbReference type="EMBL" id="VFU15335.1"/>
    </source>
</evidence>
<dbReference type="InterPro" id="IPR050153">
    <property type="entry name" value="Metal_Ion_Import_ABC"/>
</dbReference>
<dbReference type="FunFam" id="3.40.50.300:FF:000134">
    <property type="entry name" value="Iron-enterobactin ABC transporter ATP-binding protein"/>
    <property type="match status" value="1"/>
</dbReference>
<protein>
    <submittedName>
        <fullName evidence="6">ABC transporter</fullName>
    </submittedName>
</protein>
<evidence type="ECO:0000256" key="2">
    <source>
        <dbReference type="ARBA" id="ARBA00022741"/>
    </source>
</evidence>
<feature type="region of interest" description="Disordered" evidence="4">
    <location>
        <begin position="265"/>
        <end position="298"/>
    </location>
</feature>
<gene>
    <name evidence="6" type="ORF">SCFA_410003</name>
</gene>
<dbReference type="GO" id="GO:0005524">
    <property type="term" value="F:ATP binding"/>
    <property type="evidence" value="ECO:0007669"/>
    <property type="project" value="UniProtKB-KW"/>
</dbReference>
<name>A0A485M1M0_9ZZZZ</name>
<reference evidence="6" key="1">
    <citation type="submission" date="2019-03" db="EMBL/GenBank/DDBJ databases">
        <authorList>
            <person name="Hao L."/>
        </authorList>
    </citation>
    <scope>NUCLEOTIDE SEQUENCE</scope>
</reference>
<dbReference type="SUPFAM" id="SSF52540">
    <property type="entry name" value="P-loop containing nucleoside triphosphate hydrolases"/>
    <property type="match status" value="1"/>
</dbReference>
<dbReference type="EMBL" id="CAADRM010000105">
    <property type="protein sequence ID" value="VFU15335.1"/>
    <property type="molecule type" value="Genomic_DNA"/>
</dbReference>
<sequence length="298" mass="32776">MFIRVENISFSYGKKEVLDDVSLSFRRGEVVSLLGPNGSGKTTLLKVLLGILKPSRGRVLFEGAPIVAIGAKRFARRVAYVPQLHHGAFSYSVLDVVLMGRMPYKNFFSRFTRRDNEIAESMLEKLGIVHLKHKPYTEISGGERQLTLIARALAQGADTFIMDEPITGLDYGNQIRLLEQIMVLSAEGHTVIKSTHFPDHALWVSDRAVLMKDGTVAADGTASGEITAGNLGKLYNIPVRVMDAGNGFSVCIPSSKKWECTCRDRKNGPAHHKHDCFRKEGGETRAGKTACSGEGKKE</sequence>
<dbReference type="GO" id="GO:0016887">
    <property type="term" value="F:ATP hydrolysis activity"/>
    <property type="evidence" value="ECO:0007669"/>
    <property type="project" value="InterPro"/>
</dbReference>
<dbReference type="SMART" id="SM00382">
    <property type="entry name" value="AAA"/>
    <property type="match status" value="1"/>
</dbReference>
<evidence type="ECO:0000256" key="4">
    <source>
        <dbReference type="SAM" id="MobiDB-lite"/>
    </source>
</evidence>
<evidence type="ECO:0000256" key="1">
    <source>
        <dbReference type="ARBA" id="ARBA00022448"/>
    </source>
</evidence>
<dbReference type="PANTHER" id="PTHR42734">
    <property type="entry name" value="METAL TRANSPORT SYSTEM ATP-BINDING PROTEIN TM_0124-RELATED"/>
    <property type="match status" value="1"/>
</dbReference>
<dbReference type="Gene3D" id="3.40.50.300">
    <property type="entry name" value="P-loop containing nucleotide triphosphate hydrolases"/>
    <property type="match status" value="1"/>
</dbReference>
<feature type="domain" description="ABC transporter" evidence="5">
    <location>
        <begin position="3"/>
        <end position="238"/>
    </location>
</feature>
<organism evidence="6">
    <name type="scientific">anaerobic digester metagenome</name>
    <dbReference type="NCBI Taxonomy" id="1263854"/>
    <lineage>
        <taxon>unclassified sequences</taxon>
        <taxon>metagenomes</taxon>
        <taxon>ecological metagenomes</taxon>
    </lineage>
</organism>
<accession>A0A485M1M0</accession>
<dbReference type="CDD" id="cd03214">
    <property type="entry name" value="ABC_Iron-Siderophores_B12_Hemin"/>
    <property type="match status" value="1"/>
</dbReference>
<evidence type="ECO:0000256" key="3">
    <source>
        <dbReference type="ARBA" id="ARBA00022840"/>
    </source>
</evidence>
<feature type="compositionally biased region" description="Basic and acidic residues" evidence="4">
    <location>
        <begin position="277"/>
        <end position="286"/>
    </location>
</feature>
<dbReference type="InterPro" id="IPR027417">
    <property type="entry name" value="P-loop_NTPase"/>
</dbReference>
<keyword evidence="2" id="KW-0547">Nucleotide-binding</keyword>
<dbReference type="AlphaFoldDB" id="A0A485M1M0"/>